<evidence type="ECO:0000313" key="4">
    <source>
        <dbReference type="Proteomes" id="UP000712600"/>
    </source>
</evidence>
<feature type="compositionally biased region" description="Basic and acidic residues" evidence="1">
    <location>
        <begin position="574"/>
        <end position="586"/>
    </location>
</feature>
<sequence length="586" mass="64637">MSMNKSTSTAGKSSNPTPLNLVDCSDDEEQTTPQQCQMSQPLSEDLHTAAEQLDPESDVELEPVGSTRKKKNVKEERSKQSSEAIPEGADATKACKENRGKAIEVSSGESEEEDDLENTDSYEAEEVDAEDVEPPISVKEKEKKRKAPSSATQSNPVRKSTRKTSASGIKSQAKAKKLQVQNVSQSKGLGGYIPEILKEFYASLLGEMTRGSKVIVPVRGQKYEFSPAMIDQYFNVSPLEGEELEVEATMDEVNSDELADFLTEGTREMKNLTTSFLSPCKAALLVLVAYNWVPSSNKNAVSIDRAKLIYKMFHGIRVDVGEMFYAQILNLAVLQKEGGKKDTRWLILPLTIFGVLQTQFELERKPREKLSPVIPYKKDARLGDIYLKNQEEEREAAKKAQRQAKKKGKTASTSTTTPPSRPPPSTPRSERTAPSGYVPPRQSPRAAGKFQIIHLGSIAVPEKPIDAEEAKLALDTTSEALQHLATVMQTLTNVVGQIASMLFPSSQAGGEEETDVPQQQDDQGNFIMGDGSGQVLERHPKLKGGDCRCKDQMDVLIQTQVQQRMEQSLQQKSVRADEQVKMKIAT</sequence>
<feature type="compositionally biased region" description="Polar residues" evidence="1">
    <location>
        <begin position="31"/>
        <end position="42"/>
    </location>
</feature>
<gene>
    <name evidence="3" type="ORF">F2Q69_00024412</name>
</gene>
<feature type="compositionally biased region" description="Polar residues" evidence="1">
    <location>
        <begin position="149"/>
        <end position="170"/>
    </location>
</feature>
<feature type="domain" description="Putative plant transposon protein" evidence="2">
    <location>
        <begin position="189"/>
        <end position="336"/>
    </location>
</feature>
<comment type="caution">
    <text evidence="3">The sequence shown here is derived from an EMBL/GenBank/DDBJ whole genome shotgun (WGS) entry which is preliminary data.</text>
</comment>
<dbReference type="Pfam" id="PF20167">
    <property type="entry name" value="Transposase_32"/>
    <property type="match status" value="1"/>
</dbReference>
<name>A0A8S9Q4B4_BRACR</name>
<feature type="region of interest" description="Disordered" evidence="1">
    <location>
        <begin position="567"/>
        <end position="586"/>
    </location>
</feature>
<evidence type="ECO:0000259" key="2">
    <source>
        <dbReference type="Pfam" id="PF20167"/>
    </source>
</evidence>
<dbReference type="InterPro" id="IPR046796">
    <property type="entry name" value="Transposase_32_dom"/>
</dbReference>
<dbReference type="AlphaFoldDB" id="A0A8S9Q4B4"/>
<proteinExistence type="predicted"/>
<evidence type="ECO:0000256" key="1">
    <source>
        <dbReference type="SAM" id="MobiDB-lite"/>
    </source>
</evidence>
<organism evidence="3 4">
    <name type="scientific">Brassica cretica</name>
    <name type="common">Mustard</name>
    <dbReference type="NCBI Taxonomy" id="69181"/>
    <lineage>
        <taxon>Eukaryota</taxon>
        <taxon>Viridiplantae</taxon>
        <taxon>Streptophyta</taxon>
        <taxon>Embryophyta</taxon>
        <taxon>Tracheophyta</taxon>
        <taxon>Spermatophyta</taxon>
        <taxon>Magnoliopsida</taxon>
        <taxon>eudicotyledons</taxon>
        <taxon>Gunneridae</taxon>
        <taxon>Pentapetalae</taxon>
        <taxon>rosids</taxon>
        <taxon>malvids</taxon>
        <taxon>Brassicales</taxon>
        <taxon>Brassicaceae</taxon>
        <taxon>Brassiceae</taxon>
        <taxon>Brassica</taxon>
    </lineage>
</organism>
<dbReference type="Proteomes" id="UP000712600">
    <property type="component" value="Unassembled WGS sequence"/>
</dbReference>
<feature type="compositionally biased region" description="Polar residues" evidence="1">
    <location>
        <begin position="1"/>
        <end position="18"/>
    </location>
</feature>
<accession>A0A8S9Q4B4</accession>
<evidence type="ECO:0000313" key="3">
    <source>
        <dbReference type="EMBL" id="KAF3536586.1"/>
    </source>
</evidence>
<protein>
    <recommendedName>
        <fullName evidence="2">Putative plant transposon protein domain-containing protein</fullName>
    </recommendedName>
</protein>
<feature type="region of interest" description="Disordered" evidence="1">
    <location>
        <begin position="1"/>
        <end position="177"/>
    </location>
</feature>
<feature type="compositionally biased region" description="Basic and acidic residues" evidence="1">
    <location>
        <begin position="93"/>
        <end position="102"/>
    </location>
</feature>
<feature type="region of interest" description="Disordered" evidence="1">
    <location>
        <begin position="392"/>
        <end position="444"/>
    </location>
</feature>
<feature type="compositionally biased region" description="Acidic residues" evidence="1">
    <location>
        <begin position="109"/>
        <end position="133"/>
    </location>
</feature>
<feature type="compositionally biased region" description="Basic residues" evidence="1">
    <location>
        <begin position="399"/>
        <end position="409"/>
    </location>
</feature>
<reference evidence="3" key="1">
    <citation type="submission" date="2019-12" db="EMBL/GenBank/DDBJ databases">
        <title>Genome sequencing and annotation of Brassica cretica.</title>
        <authorList>
            <person name="Studholme D.J."/>
            <person name="Sarris P."/>
        </authorList>
    </citation>
    <scope>NUCLEOTIDE SEQUENCE</scope>
    <source>
        <strain evidence="3">PFS-109/04</strain>
        <tissue evidence="3">Leaf</tissue>
    </source>
</reference>
<dbReference type="EMBL" id="QGKX02001290">
    <property type="protein sequence ID" value="KAF3536586.1"/>
    <property type="molecule type" value="Genomic_DNA"/>
</dbReference>